<evidence type="ECO:0000313" key="2">
    <source>
        <dbReference type="Proteomes" id="UP001233172"/>
    </source>
</evidence>
<comment type="caution">
    <text evidence="1">The sequence shown here is derived from an EMBL/GenBank/DDBJ whole genome shotgun (WGS) entry which is preliminary data.</text>
</comment>
<proteinExistence type="predicted"/>
<dbReference type="Proteomes" id="UP001233172">
    <property type="component" value="Unassembled WGS sequence"/>
</dbReference>
<keyword evidence="2" id="KW-1185">Reference proteome</keyword>
<sequence>MVTCRFRKSKYQTCDTSWLHRKRLANEHGLLRTVTRHERTHDSSRTGTEIVRNGQHPFPLYPDLFH</sequence>
<reference evidence="1" key="2">
    <citation type="submission" date="2023-04" db="EMBL/GenBank/DDBJ databases">
        <authorList>
            <person name="Bu L."/>
            <person name="Lu L."/>
            <person name="Laidemitt M.R."/>
            <person name="Zhang S.M."/>
            <person name="Mutuku M."/>
            <person name="Mkoji G."/>
            <person name="Steinauer M."/>
            <person name="Loker E.S."/>
        </authorList>
    </citation>
    <scope>NUCLEOTIDE SEQUENCE</scope>
    <source>
        <strain evidence="1">KasaAsao</strain>
        <tissue evidence="1">Whole Snail</tissue>
    </source>
</reference>
<gene>
    <name evidence="1" type="ORF">Bpfe_008020</name>
</gene>
<protein>
    <submittedName>
        <fullName evidence="1">Uncharacterized protein</fullName>
    </submittedName>
</protein>
<reference evidence="1" key="1">
    <citation type="journal article" date="2023" name="PLoS Negl. Trop. Dis.">
        <title>A genome sequence for Biomphalaria pfeifferi, the major vector snail for the human-infecting parasite Schistosoma mansoni.</title>
        <authorList>
            <person name="Bu L."/>
            <person name="Lu L."/>
            <person name="Laidemitt M.R."/>
            <person name="Zhang S.M."/>
            <person name="Mutuku M."/>
            <person name="Mkoji G."/>
            <person name="Steinauer M."/>
            <person name="Loker E.S."/>
        </authorList>
    </citation>
    <scope>NUCLEOTIDE SEQUENCE</scope>
    <source>
        <strain evidence="1">KasaAsao</strain>
    </source>
</reference>
<evidence type="ECO:0000313" key="1">
    <source>
        <dbReference type="EMBL" id="KAK0062349.1"/>
    </source>
</evidence>
<dbReference type="EMBL" id="JASAOG010000025">
    <property type="protein sequence ID" value="KAK0062349.1"/>
    <property type="molecule type" value="Genomic_DNA"/>
</dbReference>
<name>A0AAD8BYX1_BIOPF</name>
<organism evidence="1 2">
    <name type="scientific">Biomphalaria pfeifferi</name>
    <name type="common">Bloodfluke planorb</name>
    <name type="synonym">Freshwater snail</name>
    <dbReference type="NCBI Taxonomy" id="112525"/>
    <lineage>
        <taxon>Eukaryota</taxon>
        <taxon>Metazoa</taxon>
        <taxon>Spiralia</taxon>
        <taxon>Lophotrochozoa</taxon>
        <taxon>Mollusca</taxon>
        <taxon>Gastropoda</taxon>
        <taxon>Heterobranchia</taxon>
        <taxon>Euthyneura</taxon>
        <taxon>Panpulmonata</taxon>
        <taxon>Hygrophila</taxon>
        <taxon>Lymnaeoidea</taxon>
        <taxon>Planorbidae</taxon>
        <taxon>Biomphalaria</taxon>
    </lineage>
</organism>
<accession>A0AAD8BYX1</accession>
<dbReference type="AlphaFoldDB" id="A0AAD8BYX1"/>